<dbReference type="HOGENOM" id="CLU_3133888_0_0_6"/>
<sequence length="49" mass="5805">MKSEIFLYGHFFYGHRLGRYVRPDDLNKRRSKKTGAIRLLFAFVDLTIG</sequence>
<name>D4B738_9ENTR</name>
<comment type="caution">
    <text evidence="1">The sequence shown here is derived from an EMBL/GenBank/DDBJ whole genome shotgun (WGS) entry which is preliminary data.</text>
</comment>
<organism evidence="1 2">
    <name type="scientific">Citrobacter youngae ATCC 29220</name>
    <dbReference type="NCBI Taxonomy" id="500640"/>
    <lineage>
        <taxon>Bacteria</taxon>
        <taxon>Pseudomonadati</taxon>
        <taxon>Pseudomonadota</taxon>
        <taxon>Gammaproteobacteria</taxon>
        <taxon>Enterobacterales</taxon>
        <taxon>Enterobacteriaceae</taxon>
        <taxon>Citrobacter</taxon>
        <taxon>Citrobacter freundii complex</taxon>
    </lineage>
</organism>
<accession>D4B738</accession>
<dbReference type="EMBL" id="ABWL02000002">
    <property type="protein sequence ID" value="EFE09968.1"/>
    <property type="molecule type" value="Genomic_DNA"/>
</dbReference>
<evidence type="ECO:0000313" key="1">
    <source>
        <dbReference type="EMBL" id="EFE09968.1"/>
    </source>
</evidence>
<reference evidence="1 2" key="1">
    <citation type="submission" date="2010-02" db="EMBL/GenBank/DDBJ databases">
        <authorList>
            <person name="Weinstock G."/>
            <person name="Sodergren E."/>
            <person name="Clifton S."/>
            <person name="Fulton L."/>
            <person name="Fulton B."/>
            <person name="Courtney L."/>
            <person name="Fronick C."/>
            <person name="Harrison M."/>
            <person name="Strong C."/>
            <person name="Farmer C."/>
            <person name="Delahaunty K."/>
            <person name="Markovic C."/>
            <person name="Hall O."/>
            <person name="Minx P."/>
            <person name="Tomlinson C."/>
            <person name="Mitreva M."/>
            <person name="Nelson J."/>
            <person name="Hou S."/>
            <person name="Wollam A."/>
            <person name="Pepin K.H."/>
            <person name="Johnson M."/>
            <person name="Bhonagiri V."/>
            <person name="Zhang X."/>
            <person name="Suruliraj S."/>
            <person name="Warren W."/>
            <person name="Chinwalla A."/>
            <person name="Mardis E.R."/>
            <person name="Wilson R.K."/>
        </authorList>
    </citation>
    <scope>NUCLEOTIDE SEQUENCE [LARGE SCALE GENOMIC DNA]</scope>
    <source>
        <strain evidence="1 2">ATCC 29220</strain>
    </source>
</reference>
<evidence type="ECO:0000313" key="2">
    <source>
        <dbReference type="Proteomes" id="UP000003880"/>
    </source>
</evidence>
<dbReference type="Proteomes" id="UP000003880">
    <property type="component" value="Unassembled WGS sequence"/>
</dbReference>
<proteinExistence type="predicted"/>
<gene>
    <name evidence="1" type="ORF">CIT292_06133</name>
</gene>
<protein>
    <submittedName>
        <fullName evidence="1">Uncharacterized protein</fullName>
    </submittedName>
</protein>
<dbReference type="AlphaFoldDB" id="D4B738"/>